<dbReference type="PANTHER" id="PTHR23074">
    <property type="entry name" value="AAA DOMAIN-CONTAINING"/>
    <property type="match status" value="1"/>
</dbReference>
<comment type="similarity">
    <text evidence="8">Belongs to the AAA ATPase family.</text>
</comment>
<dbReference type="AlphaFoldDB" id="C1MUD7"/>
<evidence type="ECO:0000256" key="9">
    <source>
        <dbReference type="SAM" id="MobiDB-lite"/>
    </source>
</evidence>
<evidence type="ECO:0000256" key="3">
    <source>
        <dbReference type="ARBA" id="ARBA00022701"/>
    </source>
</evidence>
<name>C1MUD7_MICPC</name>
<dbReference type="PANTHER" id="PTHR23074:SF78">
    <property type="entry name" value="KATANIN P60 ATPASE-CONTAINING SUBUNIT A-LIKE 2"/>
    <property type="match status" value="1"/>
</dbReference>
<protein>
    <submittedName>
        <fullName evidence="11">Predicted protein</fullName>
    </submittedName>
</protein>
<gene>
    <name evidence="11" type="ORF">MICPUCDRAFT_18003</name>
</gene>
<keyword evidence="3" id="KW-0493">Microtubule</keyword>
<evidence type="ECO:0000256" key="7">
    <source>
        <dbReference type="ARBA" id="ARBA00023235"/>
    </source>
</evidence>
<keyword evidence="5 8" id="KW-0067">ATP-binding</keyword>
<keyword evidence="12" id="KW-1185">Reference proteome</keyword>
<dbReference type="GO" id="GO:0016887">
    <property type="term" value="F:ATP hydrolysis activity"/>
    <property type="evidence" value="ECO:0007669"/>
    <property type="project" value="InterPro"/>
</dbReference>
<reference evidence="11 12" key="1">
    <citation type="journal article" date="2009" name="Science">
        <title>Green evolution and dynamic adaptations revealed by genomes of the marine picoeukaryotes Micromonas.</title>
        <authorList>
            <person name="Worden A.Z."/>
            <person name="Lee J.H."/>
            <person name="Mock T."/>
            <person name="Rouze P."/>
            <person name="Simmons M.P."/>
            <person name="Aerts A.L."/>
            <person name="Allen A.E."/>
            <person name="Cuvelier M.L."/>
            <person name="Derelle E."/>
            <person name="Everett M.V."/>
            <person name="Foulon E."/>
            <person name="Grimwood J."/>
            <person name="Gundlach H."/>
            <person name="Henrissat B."/>
            <person name="Napoli C."/>
            <person name="McDonald S.M."/>
            <person name="Parker M.S."/>
            <person name="Rombauts S."/>
            <person name="Salamov A."/>
            <person name="Von Dassow P."/>
            <person name="Badger J.H."/>
            <person name="Coutinho P.M."/>
            <person name="Demir E."/>
            <person name="Dubchak I."/>
            <person name="Gentemann C."/>
            <person name="Eikrem W."/>
            <person name="Gready J.E."/>
            <person name="John U."/>
            <person name="Lanier W."/>
            <person name="Lindquist E.A."/>
            <person name="Lucas S."/>
            <person name="Mayer K.F."/>
            <person name="Moreau H."/>
            <person name="Not F."/>
            <person name="Otillar R."/>
            <person name="Panaud O."/>
            <person name="Pangilinan J."/>
            <person name="Paulsen I."/>
            <person name="Piegu B."/>
            <person name="Poliakov A."/>
            <person name="Robbens S."/>
            <person name="Schmutz J."/>
            <person name="Toulza E."/>
            <person name="Wyss T."/>
            <person name="Zelensky A."/>
            <person name="Zhou K."/>
            <person name="Armbrust E.V."/>
            <person name="Bhattacharya D."/>
            <person name="Goodenough U.W."/>
            <person name="Van de Peer Y."/>
            <person name="Grigoriev I.V."/>
        </authorList>
    </citation>
    <scope>NUCLEOTIDE SEQUENCE [LARGE SCALE GENOMIC DNA]</scope>
    <source>
        <strain evidence="11 12">CCMP1545</strain>
    </source>
</reference>
<dbReference type="Gene3D" id="3.40.50.300">
    <property type="entry name" value="P-loop containing nucleotide triphosphate hydrolases"/>
    <property type="match status" value="1"/>
</dbReference>
<keyword evidence="7" id="KW-0413">Isomerase</keyword>
<evidence type="ECO:0000256" key="4">
    <source>
        <dbReference type="ARBA" id="ARBA00022741"/>
    </source>
</evidence>
<dbReference type="InterPro" id="IPR003960">
    <property type="entry name" value="ATPase_AAA_CS"/>
</dbReference>
<dbReference type="EMBL" id="GG663740">
    <property type="protein sequence ID" value="EEH56308.1"/>
    <property type="molecule type" value="Genomic_DNA"/>
</dbReference>
<evidence type="ECO:0000256" key="5">
    <source>
        <dbReference type="ARBA" id="ARBA00022840"/>
    </source>
</evidence>
<accession>C1MUD7</accession>
<keyword evidence="6" id="KW-0206">Cytoskeleton</keyword>
<keyword evidence="4 8" id="KW-0547">Nucleotide-binding</keyword>
<dbReference type="KEGG" id="mpp:MICPUCDRAFT_18003"/>
<dbReference type="InterPro" id="IPR027417">
    <property type="entry name" value="P-loop_NTPase"/>
</dbReference>
<comment type="subcellular location">
    <subcellularLocation>
        <location evidence="1">Cytoplasm</location>
        <location evidence="1">Cytoskeleton</location>
        <location evidence="1">Spindle pole</location>
    </subcellularLocation>
</comment>
<dbReference type="SUPFAM" id="SSF52540">
    <property type="entry name" value="P-loop containing nucleoside triphosphate hydrolases"/>
    <property type="match status" value="1"/>
</dbReference>
<evidence type="ECO:0000256" key="8">
    <source>
        <dbReference type="RuleBase" id="RU003651"/>
    </source>
</evidence>
<evidence type="ECO:0000259" key="10">
    <source>
        <dbReference type="SMART" id="SM00382"/>
    </source>
</evidence>
<proteinExistence type="inferred from homology"/>
<feature type="domain" description="AAA+ ATPase" evidence="10">
    <location>
        <begin position="61"/>
        <end position="209"/>
    </location>
</feature>
<dbReference type="Gene3D" id="1.10.8.60">
    <property type="match status" value="1"/>
</dbReference>
<dbReference type="GO" id="GO:0000922">
    <property type="term" value="C:spindle pole"/>
    <property type="evidence" value="ECO:0007669"/>
    <property type="project" value="UniProtKB-SubCell"/>
</dbReference>
<evidence type="ECO:0000256" key="6">
    <source>
        <dbReference type="ARBA" id="ARBA00023212"/>
    </source>
</evidence>
<dbReference type="Pfam" id="PF17862">
    <property type="entry name" value="AAA_lid_3"/>
    <property type="match status" value="1"/>
</dbReference>
<dbReference type="InterPro" id="IPR050304">
    <property type="entry name" value="MT-severing_AAA_ATPase"/>
</dbReference>
<dbReference type="GO" id="GO:0016853">
    <property type="term" value="F:isomerase activity"/>
    <property type="evidence" value="ECO:0007669"/>
    <property type="project" value="UniProtKB-KW"/>
</dbReference>
<evidence type="ECO:0000313" key="11">
    <source>
        <dbReference type="EMBL" id="EEH56308.1"/>
    </source>
</evidence>
<dbReference type="Pfam" id="PF00004">
    <property type="entry name" value="AAA"/>
    <property type="match status" value="1"/>
</dbReference>
<dbReference type="GeneID" id="9684616"/>
<dbReference type="STRING" id="564608.C1MUD7"/>
<dbReference type="SMART" id="SM00382">
    <property type="entry name" value="AAA"/>
    <property type="match status" value="1"/>
</dbReference>
<evidence type="ECO:0000256" key="2">
    <source>
        <dbReference type="ARBA" id="ARBA00022490"/>
    </source>
</evidence>
<dbReference type="eggNOG" id="KOG0738">
    <property type="taxonomic scope" value="Eukaryota"/>
</dbReference>
<feature type="non-terminal residue" evidence="11">
    <location>
        <position position="1"/>
    </location>
</feature>
<dbReference type="PROSITE" id="PS00674">
    <property type="entry name" value="AAA"/>
    <property type="match status" value="1"/>
</dbReference>
<dbReference type="InterPro" id="IPR003593">
    <property type="entry name" value="AAA+_ATPase"/>
</dbReference>
<feature type="region of interest" description="Disordered" evidence="9">
    <location>
        <begin position="266"/>
        <end position="317"/>
    </location>
</feature>
<dbReference type="OMA" id="HISMRIA"/>
<evidence type="ECO:0000256" key="1">
    <source>
        <dbReference type="ARBA" id="ARBA00004647"/>
    </source>
</evidence>
<organism evidence="12">
    <name type="scientific">Micromonas pusilla (strain CCMP1545)</name>
    <name type="common">Picoplanktonic green alga</name>
    <dbReference type="NCBI Taxonomy" id="564608"/>
    <lineage>
        <taxon>Eukaryota</taxon>
        <taxon>Viridiplantae</taxon>
        <taxon>Chlorophyta</taxon>
        <taxon>Mamiellophyceae</taxon>
        <taxon>Mamiellales</taxon>
        <taxon>Mamiellaceae</taxon>
        <taxon>Micromonas</taxon>
    </lineage>
</organism>
<dbReference type="InterPro" id="IPR003959">
    <property type="entry name" value="ATPase_AAA_core"/>
</dbReference>
<dbReference type="GO" id="GO:0005524">
    <property type="term" value="F:ATP binding"/>
    <property type="evidence" value="ECO:0007669"/>
    <property type="project" value="UniProtKB-KW"/>
</dbReference>
<dbReference type="Proteomes" id="UP000001876">
    <property type="component" value="Unassembled WGS sequence"/>
</dbReference>
<dbReference type="GO" id="GO:0005874">
    <property type="term" value="C:microtubule"/>
    <property type="evidence" value="ECO:0007669"/>
    <property type="project" value="UniProtKB-KW"/>
</dbReference>
<feature type="compositionally biased region" description="Low complexity" evidence="9">
    <location>
        <begin position="290"/>
        <end position="302"/>
    </location>
</feature>
<feature type="compositionally biased region" description="Basic and acidic residues" evidence="9">
    <location>
        <begin position="304"/>
        <end position="315"/>
    </location>
</feature>
<keyword evidence="2" id="KW-0963">Cytoplasm</keyword>
<dbReference type="OrthoDB" id="191529at2759"/>
<dbReference type="FunFam" id="3.40.50.300:FF:000159">
    <property type="entry name" value="Katanin p60 ATPase-containing subunit A1"/>
    <property type="match status" value="1"/>
</dbReference>
<dbReference type="RefSeq" id="XP_003059176.1">
    <property type="nucleotide sequence ID" value="XM_003059130.1"/>
</dbReference>
<dbReference type="InterPro" id="IPR041569">
    <property type="entry name" value="AAA_lid_3"/>
</dbReference>
<sequence>PDFGVAELNDLASAVTRDIFTGNPNVPFGSIAGLDDAKRLLREAVVMPTRHPELFVGLLSPWRGVLLYGPPGTGKTMLAKAVATECGTTFFNVSASTVVSKWRGDSEKLVRVLFDLARHYGPSTIFLDEIDALMSARGGGGGGGGEHEASRRMKTELLIQMDGLARSSPTTQTADGPRVFVLCASNLPWDLDLALLRRLEKRVLVGLPTEAARRRMISTLLKPHAMDADVSVEEIAASAEGYSGADVMLLCKEMAMRPLRRAMAATAEDDDDGAGAGAGGARARARARARAPTTPTTPRVGAITREDAMRAREVSKPSAALHLQRYADWSEKYGSA</sequence>
<evidence type="ECO:0000313" key="12">
    <source>
        <dbReference type="Proteomes" id="UP000001876"/>
    </source>
</evidence>